<protein>
    <submittedName>
        <fullName evidence="1">Uncharacterized protein</fullName>
    </submittedName>
</protein>
<dbReference type="EMBL" id="PGCJ01000031">
    <property type="protein sequence ID" value="PLW55480.1"/>
    <property type="molecule type" value="Genomic_DNA"/>
</dbReference>
<comment type="caution">
    <text evidence="1">The sequence shown here is derived from an EMBL/GenBank/DDBJ whole genome shotgun (WGS) entry which is preliminary data.</text>
</comment>
<evidence type="ECO:0000313" key="2">
    <source>
        <dbReference type="Proteomes" id="UP000235388"/>
    </source>
</evidence>
<gene>
    <name evidence="1" type="ORF">PCANC_02117</name>
</gene>
<organism evidence="1 2">
    <name type="scientific">Puccinia coronata f. sp. avenae</name>
    <dbReference type="NCBI Taxonomy" id="200324"/>
    <lineage>
        <taxon>Eukaryota</taxon>
        <taxon>Fungi</taxon>
        <taxon>Dikarya</taxon>
        <taxon>Basidiomycota</taxon>
        <taxon>Pucciniomycotina</taxon>
        <taxon>Pucciniomycetes</taxon>
        <taxon>Pucciniales</taxon>
        <taxon>Pucciniaceae</taxon>
        <taxon>Puccinia</taxon>
    </lineage>
</organism>
<name>A0A2N5VZT1_9BASI</name>
<proteinExistence type="predicted"/>
<reference evidence="1 2" key="1">
    <citation type="submission" date="2017-11" db="EMBL/GenBank/DDBJ databases">
        <title>De novo assembly and phasing of dikaryotic genomes from two isolates of Puccinia coronata f. sp. avenae, the causal agent of oat crown rust.</title>
        <authorList>
            <person name="Miller M.E."/>
            <person name="Zhang Y."/>
            <person name="Omidvar V."/>
            <person name="Sperschneider J."/>
            <person name="Schwessinger B."/>
            <person name="Raley C."/>
            <person name="Palmer J.M."/>
            <person name="Garnica D."/>
            <person name="Upadhyaya N."/>
            <person name="Rathjen J."/>
            <person name="Taylor J.M."/>
            <person name="Park R.F."/>
            <person name="Dodds P.N."/>
            <person name="Hirsch C.D."/>
            <person name="Kianian S.F."/>
            <person name="Figueroa M."/>
        </authorList>
    </citation>
    <scope>NUCLEOTIDE SEQUENCE [LARGE SCALE GENOMIC DNA]</scope>
    <source>
        <strain evidence="1">12NC29</strain>
    </source>
</reference>
<dbReference type="AlphaFoldDB" id="A0A2N5VZT1"/>
<accession>A0A2N5VZT1</accession>
<evidence type="ECO:0000313" key="1">
    <source>
        <dbReference type="EMBL" id="PLW55480.1"/>
    </source>
</evidence>
<dbReference type="Proteomes" id="UP000235388">
    <property type="component" value="Unassembled WGS sequence"/>
</dbReference>
<keyword evidence="2" id="KW-1185">Reference proteome</keyword>
<sequence length="55" mass="6146">MLITVAYYFGRGGRAKRLLKLDQFSESRVNHITAAPASSWPSKLAVQTQSHQNLT</sequence>